<dbReference type="InterPro" id="IPR032675">
    <property type="entry name" value="LRR_dom_sf"/>
</dbReference>
<reference evidence="5 6" key="1">
    <citation type="submission" date="2018-01" db="EMBL/GenBank/DDBJ databases">
        <title>Denitrification phenotypes of diverse strains of Pseudomonas stutzeri.</title>
        <authorList>
            <person name="Milligan D.A."/>
            <person name="Bergaust L."/>
            <person name="Bakken L.R."/>
            <person name="Frostegard A."/>
        </authorList>
    </citation>
    <scope>NUCLEOTIDE SEQUENCE [LARGE SCALE GENOMIC DNA]</scope>
    <source>
        <strain evidence="5 6">DSM 50238</strain>
    </source>
</reference>
<dbReference type="GO" id="GO:0005524">
    <property type="term" value="F:ATP binding"/>
    <property type="evidence" value="ECO:0007669"/>
    <property type="project" value="UniProtKB-UniRule"/>
</dbReference>
<dbReference type="PANTHER" id="PTHR48051:SF1">
    <property type="entry name" value="RAS SUPPRESSOR PROTEIN 1"/>
    <property type="match status" value="1"/>
</dbReference>
<dbReference type="InterPro" id="IPR001245">
    <property type="entry name" value="Ser-Thr/Tyr_kinase_cat_dom"/>
</dbReference>
<keyword evidence="1" id="KW-0433">Leucine-rich repeat</keyword>
<keyword evidence="6" id="KW-1185">Reference proteome</keyword>
<dbReference type="RefSeq" id="WP_102828363.1">
    <property type="nucleotide sequence ID" value="NZ_CP065721.1"/>
</dbReference>
<dbReference type="PROSITE" id="PS00107">
    <property type="entry name" value="PROTEIN_KINASE_ATP"/>
    <property type="match status" value="1"/>
</dbReference>
<evidence type="ECO:0000313" key="6">
    <source>
        <dbReference type="Proteomes" id="UP000235881"/>
    </source>
</evidence>
<dbReference type="Proteomes" id="UP000235881">
    <property type="component" value="Unassembled WGS sequence"/>
</dbReference>
<dbReference type="InterPro" id="IPR003591">
    <property type="entry name" value="Leu-rich_rpt_typical-subtyp"/>
</dbReference>
<dbReference type="SUPFAM" id="SSF56112">
    <property type="entry name" value="Protein kinase-like (PK-like)"/>
    <property type="match status" value="1"/>
</dbReference>
<dbReference type="AlphaFoldDB" id="A0A8E2QE80"/>
<dbReference type="InterPro" id="IPR050216">
    <property type="entry name" value="LRR_domain-containing"/>
</dbReference>
<organism evidence="5 6">
    <name type="scientific">Stutzerimonas degradans</name>
    <dbReference type="NCBI Taxonomy" id="2968968"/>
    <lineage>
        <taxon>Bacteria</taxon>
        <taxon>Pseudomonadati</taxon>
        <taxon>Pseudomonadota</taxon>
        <taxon>Gammaproteobacteria</taxon>
        <taxon>Pseudomonadales</taxon>
        <taxon>Pseudomonadaceae</taxon>
        <taxon>Stutzerimonas</taxon>
    </lineage>
</organism>
<dbReference type="InterPro" id="IPR001611">
    <property type="entry name" value="Leu-rich_rpt"/>
</dbReference>
<keyword evidence="5" id="KW-0418">Kinase</keyword>
<evidence type="ECO:0000313" key="5">
    <source>
        <dbReference type="EMBL" id="PNF76535.1"/>
    </source>
</evidence>
<accession>A0A8E2QE80</accession>
<dbReference type="PROSITE" id="PS50011">
    <property type="entry name" value="PROTEIN_KINASE_DOM"/>
    <property type="match status" value="1"/>
</dbReference>
<protein>
    <submittedName>
        <fullName evidence="5">Protein kinase</fullName>
    </submittedName>
</protein>
<dbReference type="Gene3D" id="1.10.510.10">
    <property type="entry name" value="Transferase(Phosphotransferase) domain 1"/>
    <property type="match status" value="1"/>
</dbReference>
<dbReference type="GO" id="GO:0005737">
    <property type="term" value="C:cytoplasm"/>
    <property type="evidence" value="ECO:0007669"/>
    <property type="project" value="TreeGrafter"/>
</dbReference>
<dbReference type="InterPro" id="IPR011009">
    <property type="entry name" value="Kinase-like_dom_sf"/>
</dbReference>
<name>A0A8E2QE80_9GAMM</name>
<dbReference type="Pfam" id="PF00560">
    <property type="entry name" value="LRR_1"/>
    <property type="match status" value="1"/>
</dbReference>
<evidence type="ECO:0000259" key="4">
    <source>
        <dbReference type="PROSITE" id="PS50011"/>
    </source>
</evidence>
<feature type="binding site" evidence="3">
    <location>
        <position position="238"/>
    </location>
    <ligand>
        <name>ATP</name>
        <dbReference type="ChEBI" id="CHEBI:30616"/>
    </ligand>
</feature>
<dbReference type="SUPFAM" id="SSF52058">
    <property type="entry name" value="L domain-like"/>
    <property type="match status" value="1"/>
</dbReference>
<proteinExistence type="predicted"/>
<dbReference type="Pfam" id="PF07714">
    <property type="entry name" value="PK_Tyr_Ser-Thr"/>
    <property type="match status" value="1"/>
</dbReference>
<comment type="caution">
    <text evidence="5">The sequence shown here is derived from an EMBL/GenBank/DDBJ whole genome shotgun (WGS) entry which is preliminary data.</text>
</comment>
<dbReference type="InterPro" id="IPR000719">
    <property type="entry name" value="Prot_kinase_dom"/>
</dbReference>
<dbReference type="PROSITE" id="PS51450">
    <property type="entry name" value="LRR"/>
    <property type="match status" value="1"/>
</dbReference>
<keyword evidence="3" id="KW-0547">Nucleotide-binding</keyword>
<gene>
    <name evidence="5" type="ORF">CXK95_08950</name>
</gene>
<dbReference type="Gene3D" id="3.30.200.20">
    <property type="entry name" value="Phosphorylase Kinase, domain 1"/>
    <property type="match status" value="1"/>
</dbReference>
<keyword evidence="5" id="KW-0808">Transferase</keyword>
<dbReference type="InterPro" id="IPR017441">
    <property type="entry name" value="Protein_kinase_ATP_BS"/>
</dbReference>
<dbReference type="GO" id="GO:0004672">
    <property type="term" value="F:protein kinase activity"/>
    <property type="evidence" value="ECO:0007669"/>
    <property type="project" value="InterPro"/>
</dbReference>
<feature type="domain" description="Protein kinase" evidence="4">
    <location>
        <begin position="207"/>
        <end position="446"/>
    </location>
</feature>
<evidence type="ECO:0000256" key="1">
    <source>
        <dbReference type="ARBA" id="ARBA00022614"/>
    </source>
</evidence>
<dbReference type="PANTHER" id="PTHR48051">
    <property type="match status" value="1"/>
</dbReference>
<evidence type="ECO:0000256" key="3">
    <source>
        <dbReference type="PROSITE-ProRule" id="PRU10141"/>
    </source>
</evidence>
<dbReference type="Gene3D" id="3.80.10.10">
    <property type="entry name" value="Ribonuclease Inhibitor"/>
    <property type="match status" value="2"/>
</dbReference>
<evidence type="ECO:0000256" key="2">
    <source>
        <dbReference type="ARBA" id="ARBA00022737"/>
    </source>
</evidence>
<dbReference type="SMART" id="SM00369">
    <property type="entry name" value="LRR_TYP"/>
    <property type="match status" value="5"/>
</dbReference>
<sequence>MHTLEQLERGDLAGITRLDLSADLREFPEAIFGLADTLEVLNLSGNQLSALPADLSRLHRLRILFCSDNAFSQVPECLGDCAQLEMVGFKANRITHLPANALPAPLRWLILTDNLLSEIPAELGTCSRLQKLMLAGNRLRSLSEQLQACTRLELLRIAANRLEALPDWLLHLPRLAWLAFAGNPFSDAEEIRALAAHPSPAVAREQLALHEVLGQGASGIIHRASWHTPHGVRPMAAKLFKGSLTSDGLPHSEMAACLAAGAHPNLVQVAGPLAEQPDSPAGLLMELIAPAFQPLAGPPSLASCTRDCYAADSRFSVEQVLRIGHGAASAVAHLHERGILHGDLYAHNLLVNPHGQCLLSDFGAASFFGADSRTGQALQRIEARAFGCLLEELLQRCTDAGDERLLQVDQLRQQCLLNESRERPDFASLTASLARVQASCEATAGA</sequence>
<keyword evidence="2" id="KW-0677">Repeat</keyword>
<keyword evidence="3" id="KW-0067">ATP-binding</keyword>
<dbReference type="EMBL" id="POUK01000003">
    <property type="protein sequence ID" value="PNF76535.1"/>
    <property type="molecule type" value="Genomic_DNA"/>
</dbReference>
<dbReference type="Pfam" id="PF13855">
    <property type="entry name" value="LRR_8"/>
    <property type="match status" value="1"/>
</dbReference>